<gene>
    <name evidence="12" type="ORF">SAMN05216241_1179</name>
</gene>
<evidence type="ECO:0000256" key="5">
    <source>
        <dbReference type="ARBA" id="ARBA00022692"/>
    </source>
</evidence>
<feature type="domain" description="Type II secretion system protein GspF" evidence="11">
    <location>
        <begin position="277"/>
        <end position="397"/>
    </location>
</feature>
<dbReference type="InterPro" id="IPR042094">
    <property type="entry name" value="T2SS_GspF_sf"/>
</dbReference>
<evidence type="ECO:0000256" key="8">
    <source>
        <dbReference type="SAM" id="Coils"/>
    </source>
</evidence>
<dbReference type="Pfam" id="PF00482">
    <property type="entry name" value="T2SSF"/>
    <property type="match status" value="2"/>
</dbReference>
<dbReference type="OrthoDB" id="9805682at2"/>
<dbReference type="AlphaFoldDB" id="A0A1G7UUJ9"/>
<keyword evidence="5 10" id="KW-0812">Transmembrane</keyword>
<dbReference type="Proteomes" id="UP000199415">
    <property type="component" value="Unassembled WGS sequence"/>
</dbReference>
<dbReference type="STRING" id="1082479.SAMN05216241_1179"/>
<evidence type="ECO:0000256" key="7">
    <source>
        <dbReference type="ARBA" id="ARBA00023136"/>
    </source>
</evidence>
<dbReference type="PANTHER" id="PTHR30012">
    <property type="entry name" value="GENERAL SECRETION PATHWAY PROTEIN"/>
    <property type="match status" value="1"/>
</dbReference>
<dbReference type="Gene3D" id="1.20.81.30">
    <property type="entry name" value="Type II secretion system (T2SS), domain F"/>
    <property type="match status" value="2"/>
</dbReference>
<organism evidence="12 13">
    <name type="scientific">Limimonas halophila</name>
    <dbReference type="NCBI Taxonomy" id="1082479"/>
    <lineage>
        <taxon>Bacteria</taxon>
        <taxon>Pseudomonadati</taxon>
        <taxon>Pseudomonadota</taxon>
        <taxon>Alphaproteobacteria</taxon>
        <taxon>Rhodospirillales</taxon>
        <taxon>Rhodovibrionaceae</taxon>
        <taxon>Limimonas</taxon>
    </lineage>
</organism>
<proteinExistence type="inferred from homology"/>
<evidence type="ECO:0000256" key="10">
    <source>
        <dbReference type="SAM" id="Phobius"/>
    </source>
</evidence>
<keyword evidence="3" id="KW-1003">Cell membrane</keyword>
<feature type="coiled-coil region" evidence="8">
    <location>
        <begin position="149"/>
        <end position="176"/>
    </location>
</feature>
<sequence>MPRFHYRAVNSAGETVRGEMEAGDRAGLVRALRDQGYMPVHTEKRTGPARAGGGKTRGRRARRGRITQQGLALFTRELATLLGAGLPIDRALATVAGQSEAGGMAHVAQGLLDAVRGGAGLADAMQRQPGVFPAFYVGLVRAGEAGGTLHEVLTNLADAQEQAESLRQEIRSALNYPMLVLIAAGAAIVILLAAVVPEFKPLFANSGDALPWSARAVLAVSEAFRAYWWALPVAVLAAVLLAAQARRSPRVRAARDAWAMRLPGIAPLIRKIEAARFARALGTLLRNGVDAATAIDMAVDTVGNTRLAQLLGSAGKQLRRGEGLAQPLAAANAFPPLATQLMEAGEQSGHLDRMLLTVAGIYDQEVRRDTQRLLQLLVPMVTLLLGVVVAAIMGAILSAILSSYQIPGA</sequence>
<evidence type="ECO:0000259" key="11">
    <source>
        <dbReference type="Pfam" id="PF00482"/>
    </source>
</evidence>
<feature type="transmembrane region" description="Helical" evidence="10">
    <location>
        <begin position="176"/>
        <end position="196"/>
    </location>
</feature>
<dbReference type="RefSeq" id="WP_090022179.1">
    <property type="nucleotide sequence ID" value="NZ_FNCE01000017.1"/>
</dbReference>
<evidence type="ECO:0000313" key="13">
    <source>
        <dbReference type="Proteomes" id="UP000199415"/>
    </source>
</evidence>
<feature type="domain" description="Type II secretion system protein GspF" evidence="11">
    <location>
        <begin position="74"/>
        <end position="197"/>
    </location>
</feature>
<evidence type="ECO:0000256" key="6">
    <source>
        <dbReference type="ARBA" id="ARBA00022989"/>
    </source>
</evidence>
<comment type="subcellular location">
    <subcellularLocation>
        <location evidence="1">Cell inner membrane</location>
        <topology evidence="1">Multi-pass membrane protein</topology>
    </subcellularLocation>
</comment>
<reference evidence="12 13" key="1">
    <citation type="submission" date="2016-10" db="EMBL/GenBank/DDBJ databases">
        <authorList>
            <person name="de Groot N.N."/>
        </authorList>
    </citation>
    <scope>NUCLEOTIDE SEQUENCE [LARGE SCALE GENOMIC DNA]</scope>
    <source>
        <strain evidence="12 13">DSM 25584</strain>
    </source>
</reference>
<dbReference type="PRINTS" id="PR00812">
    <property type="entry name" value="BCTERIALGSPF"/>
</dbReference>
<dbReference type="FunFam" id="1.20.81.30:FF:000001">
    <property type="entry name" value="Type II secretion system protein F"/>
    <property type="match status" value="1"/>
</dbReference>
<evidence type="ECO:0000256" key="9">
    <source>
        <dbReference type="SAM" id="MobiDB-lite"/>
    </source>
</evidence>
<dbReference type="GO" id="GO:0005886">
    <property type="term" value="C:plasma membrane"/>
    <property type="evidence" value="ECO:0007669"/>
    <property type="project" value="UniProtKB-SubCell"/>
</dbReference>
<accession>A0A1G7UUJ9</accession>
<keyword evidence="6 10" id="KW-1133">Transmembrane helix</keyword>
<dbReference type="PANTHER" id="PTHR30012:SF7">
    <property type="entry name" value="PROTEIN TRANSPORT PROTEIN HOFC HOMOLOG"/>
    <property type="match status" value="1"/>
</dbReference>
<keyword evidence="8" id="KW-0175">Coiled coil</keyword>
<evidence type="ECO:0000313" key="12">
    <source>
        <dbReference type="EMBL" id="SDG51174.1"/>
    </source>
</evidence>
<comment type="similarity">
    <text evidence="2">Belongs to the GSP F family.</text>
</comment>
<feature type="transmembrane region" description="Helical" evidence="10">
    <location>
        <begin position="376"/>
        <end position="401"/>
    </location>
</feature>
<dbReference type="EMBL" id="FNCE01000017">
    <property type="protein sequence ID" value="SDG51174.1"/>
    <property type="molecule type" value="Genomic_DNA"/>
</dbReference>
<evidence type="ECO:0000256" key="2">
    <source>
        <dbReference type="ARBA" id="ARBA00005745"/>
    </source>
</evidence>
<dbReference type="InterPro" id="IPR018076">
    <property type="entry name" value="T2SS_GspF_dom"/>
</dbReference>
<keyword evidence="13" id="KW-1185">Reference proteome</keyword>
<keyword evidence="4" id="KW-0997">Cell inner membrane</keyword>
<keyword evidence="7 10" id="KW-0472">Membrane</keyword>
<dbReference type="InterPro" id="IPR003004">
    <property type="entry name" value="GspF/PilC"/>
</dbReference>
<evidence type="ECO:0000256" key="4">
    <source>
        <dbReference type="ARBA" id="ARBA00022519"/>
    </source>
</evidence>
<feature type="region of interest" description="Disordered" evidence="9">
    <location>
        <begin position="42"/>
        <end position="62"/>
    </location>
</feature>
<name>A0A1G7UUJ9_9PROT</name>
<protein>
    <submittedName>
        <fullName evidence="12">Type II secretion system protein F (GspF)</fullName>
    </submittedName>
</protein>
<dbReference type="GO" id="GO:0015628">
    <property type="term" value="P:protein secretion by the type II secretion system"/>
    <property type="evidence" value="ECO:0007669"/>
    <property type="project" value="TreeGrafter"/>
</dbReference>
<evidence type="ECO:0000256" key="1">
    <source>
        <dbReference type="ARBA" id="ARBA00004429"/>
    </source>
</evidence>
<evidence type="ECO:0000256" key="3">
    <source>
        <dbReference type="ARBA" id="ARBA00022475"/>
    </source>
</evidence>
<feature type="transmembrane region" description="Helical" evidence="10">
    <location>
        <begin position="226"/>
        <end position="245"/>
    </location>
</feature>